<dbReference type="EMBL" id="CAJPDS010000050">
    <property type="protein sequence ID" value="CAF9929054.1"/>
    <property type="molecule type" value="Genomic_DNA"/>
</dbReference>
<feature type="compositionally biased region" description="Basic and acidic residues" evidence="6">
    <location>
        <begin position="65"/>
        <end position="79"/>
    </location>
</feature>
<organism evidence="10 11">
    <name type="scientific">Heterodermia speciosa</name>
    <dbReference type="NCBI Taxonomy" id="116794"/>
    <lineage>
        <taxon>Eukaryota</taxon>
        <taxon>Fungi</taxon>
        <taxon>Dikarya</taxon>
        <taxon>Ascomycota</taxon>
        <taxon>Pezizomycotina</taxon>
        <taxon>Lecanoromycetes</taxon>
        <taxon>OSLEUM clade</taxon>
        <taxon>Lecanoromycetidae</taxon>
        <taxon>Caliciales</taxon>
        <taxon>Physciaceae</taxon>
        <taxon>Heterodermia</taxon>
    </lineage>
</organism>
<feature type="domain" description="Nephrocystin 3-like N-terminal" evidence="9">
    <location>
        <begin position="394"/>
        <end position="557"/>
    </location>
</feature>
<dbReference type="InterPro" id="IPR012908">
    <property type="entry name" value="PGAP1-ab_dom-like"/>
</dbReference>
<dbReference type="InterPro" id="IPR056884">
    <property type="entry name" value="NPHP3-like_N"/>
</dbReference>
<evidence type="ECO:0000256" key="6">
    <source>
        <dbReference type="SAM" id="MobiDB-lite"/>
    </source>
</evidence>
<dbReference type="OrthoDB" id="194358at2759"/>
<evidence type="ECO:0000256" key="5">
    <source>
        <dbReference type="RuleBase" id="RU365011"/>
    </source>
</evidence>
<keyword evidence="5" id="KW-0472">Membrane</keyword>
<dbReference type="PROSITE" id="PS50082">
    <property type="entry name" value="WD_REPEATS_2"/>
    <property type="match status" value="1"/>
</dbReference>
<reference evidence="10" key="1">
    <citation type="submission" date="2021-03" db="EMBL/GenBank/DDBJ databases">
        <authorList>
            <person name="Tagirdzhanova G."/>
        </authorList>
    </citation>
    <scope>NUCLEOTIDE SEQUENCE</scope>
</reference>
<feature type="repeat" description="WD" evidence="4">
    <location>
        <begin position="1174"/>
        <end position="1202"/>
    </location>
</feature>
<evidence type="ECO:0000313" key="11">
    <source>
        <dbReference type="Proteomes" id="UP000664521"/>
    </source>
</evidence>
<evidence type="ECO:0000256" key="2">
    <source>
        <dbReference type="ARBA" id="ARBA00015856"/>
    </source>
</evidence>
<dbReference type="InterPro" id="IPR054471">
    <property type="entry name" value="GPIID_WHD"/>
</dbReference>
<evidence type="ECO:0000259" key="8">
    <source>
        <dbReference type="Pfam" id="PF22939"/>
    </source>
</evidence>
<dbReference type="Gene3D" id="2.130.10.10">
    <property type="entry name" value="YVTN repeat-like/Quinoprotein amine dehydrogenase"/>
    <property type="match status" value="3"/>
</dbReference>
<dbReference type="GO" id="GO:0015031">
    <property type="term" value="P:protein transport"/>
    <property type="evidence" value="ECO:0007669"/>
    <property type="project" value="UniProtKB-KW"/>
</dbReference>
<feature type="domain" description="GPI inositol-deacylase PGAP1-like alpha/beta" evidence="7">
    <location>
        <begin position="100"/>
        <end position="263"/>
    </location>
</feature>
<dbReference type="Proteomes" id="UP000664521">
    <property type="component" value="Unassembled WGS sequence"/>
</dbReference>
<keyword evidence="5" id="KW-0256">Endoplasmic reticulum</keyword>
<keyword evidence="5" id="KW-0378">Hydrolase</keyword>
<dbReference type="Gene3D" id="3.40.50.1820">
    <property type="entry name" value="alpha/beta hydrolase"/>
    <property type="match status" value="1"/>
</dbReference>
<dbReference type="Pfam" id="PF22939">
    <property type="entry name" value="WHD_GPIID"/>
    <property type="match status" value="1"/>
</dbReference>
<proteinExistence type="inferred from homology"/>
<dbReference type="EC" id="3.1.-.-" evidence="5"/>
<comment type="similarity">
    <text evidence="5">Belongs to the GPI inositol-deacylase family.</text>
</comment>
<evidence type="ECO:0000259" key="7">
    <source>
        <dbReference type="Pfam" id="PF07819"/>
    </source>
</evidence>
<dbReference type="InterPro" id="IPR027417">
    <property type="entry name" value="P-loop_NTPase"/>
</dbReference>
<protein>
    <recommendedName>
        <fullName evidence="2 5">GPI inositol-deacylase</fullName>
        <ecNumber evidence="5">3.1.-.-</ecNumber>
    </recommendedName>
</protein>
<keyword evidence="3" id="KW-0677">Repeat</keyword>
<evidence type="ECO:0000313" key="10">
    <source>
        <dbReference type="EMBL" id="CAF9929054.1"/>
    </source>
</evidence>
<evidence type="ECO:0000256" key="1">
    <source>
        <dbReference type="ARBA" id="ARBA00003496"/>
    </source>
</evidence>
<dbReference type="Gene3D" id="3.40.50.300">
    <property type="entry name" value="P-loop containing nucleotide triphosphate hydrolases"/>
    <property type="match status" value="1"/>
</dbReference>
<comment type="function">
    <text evidence="1 5">Involved in inositol deacylation of GPI-anchored proteins which plays important roles in the quality control and ER-associated degradation of GPI-anchored proteins.</text>
</comment>
<gene>
    <name evidence="10" type="ORF">HETSPECPRED_007273</name>
</gene>
<dbReference type="SUPFAM" id="SSF50978">
    <property type="entry name" value="WD40 repeat-like"/>
    <property type="match status" value="2"/>
</dbReference>
<keyword evidence="4" id="KW-0853">WD repeat</keyword>
<dbReference type="PANTHER" id="PTHR10039:SF16">
    <property type="entry name" value="GPI INOSITOL-DEACYLASE"/>
    <property type="match status" value="1"/>
</dbReference>
<dbReference type="GO" id="GO:0016788">
    <property type="term" value="F:hydrolase activity, acting on ester bonds"/>
    <property type="evidence" value="ECO:0007669"/>
    <property type="project" value="InterPro"/>
</dbReference>
<dbReference type="InterPro" id="IPR029058">
    <property type="entry name" value="AB_hydrolase_fold"/>
</dbReference>
<keyword evidence="5" id="KW-0653">Protein transport</keyword>
<dbReference type="InterPro" id="IPR015943">
    <property type="entry name" value="WD40/YVTN_repeat-like_dom_sf"/>
</dbReference>
<dbReference type="PANTHER" id="PTHR10039">
    <property type="entry name" value="AMELOGENIN"/>
    <property type="match status" value="1"/>
</dbReference>
<comment type="subcellular location">
    <subcellularLocation>
        <location evidence="5">Endoplasmic reticulum membrane</location>
    </subcellularLocation>
</comment>
<evidence type="ECO:0000256" key="4">
    <source>
        <dbReference type="PROSITE-ProRule" id="PRU00221"/>
    </source>
</evidence>
<feature type="domain" description="GPI inositol-deacylase winged helix" evidence="8">
    <location>
        <begin position="669"/>
        <end position="740"/>
    </location>
</feature>
<keyword evidence="5" id="KW-0813">Transport</keyword>
<keyword evidence="11" id="KW-1185">Reference proteome</keyword>
<evidence type="ECO:0000256" key="3">
    <source>
        <dbReference type="ARBA" id="ARBA00022737"/>
    </source>
</evidence>
<dbReference type="InterPro" id="IPR036322">
    <property type="entry name" value="WD40_repeat_dom_sf"/>
</dbReference>
<name>A0A8H3FTJ2_9LECA</name>
<evidence type="ECO:0000259" key="9">
    <source>
        <dbReference type="Pfam" id="PF24883"/>
    </source>
</evidence>
<dbReference type="SUPFAM" id="SSF52540">
    <property type="entry name" value="P-loop containing nucleoside triphosphate hydrolases"/>
    <property type="match status" value="1"/>
</dbReference>
<dbReference type="Pfam" id="PF00400">
    <property type="entry name" value="WD40"/>
    <property type="match status" value="2"/>
</dbReference>
<dbReference type="SMART" id="SM00320">
    <property type="entry name" value="WD40"/>
    <property type="match status" value="6"/>
</dbReference>
<feature type="compositionally biased region" description="Polar residues" evidence="6">
    <location>
        <begin position="32"/>
        <end position="52"/>
    </location>
</feature>
<dbReference type="GO" id="GO:0005789">
    <property type="term" value="C:endoplasmic reticulum membrane"/>
    <property type="evidence" value="ECO:0007669"/>
    <property type="project" value="UniProtKB-SubCell"/>
</dbReference>
<accession>A0A8H3FTJ2</accession>
<dbReference type="Pfam" id="PF07819">
    <property type="entry name" value="PGAP1"/>
    <property type="match status" value="1"/>
</dbReference>
<dbReference type="Pfam" id="PF24883">
    <property type="entry name" value="NPHP3_N"/>
    <property type="match status" value="1"/>
</dbReference>
<comment type="caution">
    <text evidence="10">The sequence shown here is derived from an EMBL/GenBank/DDBJ whole genome shotgun (WGS) entry which is preliminary data.</text>
</comment>
<dbReference type="SUPFAM" id="SSF53474">
    <property type="entry name" value="alpha/beta-Hydrolases"/>
    <property type="match status" value="1"/>
</dbReference>
<feature type="region of interest" description="Disordered" evidence="6">
    <location>
        <begin position="1"/>
        <end position="79"/>
    </location>
</feature>
<sequence length="1624" mass="181370">MLKRLRQKFAGPSRDRLEVPSSRHSSYDESPRTTQQSENVHRNSTAESTLSSFGPVAASAQLSRPVDDQEHVRERSRERRDDPLGLIVVHEPDSAPTMDIILVHGLGGTSRKTWSRNRDAALFWPQEWLPYEPGFRSTRILSFGYNAHFAAAGRENVLNIADFAKELLFGMKFALNERAEELHIGKAPVVFVAHSMGGLVVKKAYILGQNDPQYQDIVQSVRSIVFLSTPHRGTNLAELLNKILSVSLFNHSPKKYITELKQNSSALQDINEQFRNIAPKLQIASFYETQPTSIGPKKIMVLEKESSILGYPNEISKALDADHHNVCKYVDASDPNYVSVRNILRSLLGRFSAPTIRRESHGKSQDNQKLSVFLGVTAPPNDDFEFFRDRWMPGSCEWIHNEQIFNFWVEDNSLQSRILWIHGVPGAGKSVLSSYIVKHLGDAGVSRQYFYFRYGEQHKRSINAFFRSIAYQIACEIPEYGDLLSQLASDVDTMAKADARSLWQKLFLTSLFTLRLSRPLYWLVDAVDECNAPEQLLSFIADVTRSRVPVRVLLVSRRTQALSMKLQRMAEVLDVATLPADQTATDLRQYVMKEIKYVPGQPDFKARVSARILDSAHGNFLWVYLVLNNIARCHTEAAIEETLDELPTELEPLYQRMESSLALNSHPRDRGLIKTILTWIACSRQSLNVEQLSGALAPEYSNILDLNHTAVQICGGFIVTDKRDQLTMVHQTARDYLTRTTGLEYSIQPRLAHREIFLRCLGALSGSTQRLRSEQIFSQPFLLYASTSWSYHLALSSVSLDHMQTITLAKFFQGPSVMAWIQVLALAGQLKCLVHSSHSITSYLGKQAKVDAESSPLNQRLRERDCLEAWAIDLLKVLGKFSTNIVRHPRSIHKLVPAFCPKNSMLYRQYRPRGSPGSLQVTGLSGSDWDDCLAKVHLGRDTQALRIECGNRFFAILISSGTLTLYHTATCEEVRSFAHAERVLCFAFDDSWQRLVTYGFHTTRIWGVRSGEQLFCFPNPRNAKALAVSFLRGEDVIVSCSDDRAIRRVALDTASEGWSILETSPGGDGFDGKTYNSPRRVAYSADGLQVAIAYRGFPLMVWAIDSQSVVGYCERLTDRTKRSQDLWTEIGPICWNPITGHVLGLYKDGCIFKWHPLDSETYELKAFAADIQCSPNGNVFVTSSVDGTLRIWSFNHFALVYTLSCHTPVTDMAISPDGSRVYDLRDSFCHVWEPNALLRLAEVDDGASDTSSTLGGLPQAAEASSEMLSPITALAVNPQDSSYCVGDEDGSLRLHQSPGSNSFELSRTFVPVEHAIWSNDGSILAVADLGGRISIWAKANQASTKGMTVILEANIGRNVRQILISQHSNYILAVTQGPTELWSIGTKEMVASRPSQGATSQWIHHPFEGDQVLESESTKVEVFNWEGLAHIGSVDVFPTTLRDQIQDLDITQEVIPRNALGHGSIIKVLKTSDGSQFLLQISSTSSNRQTTKQVLLLPSSSFLPTSVQSTPQRMTKATSLPAIVTHHIESIIGLVGPRAGRGSSAGIDSGDTLVFLDKESWVCSWSLEESDAEAAVKRHFFLPQDWLNADYFRLSAVAEDGTLFIPKNGEVAVIYNGLREAWFD</sequence>
<dbReference type="InterPro" id="IPR001680">
    <property type="entry name" value="WD40_rpt"/>
</dbReference>